<feature type="domain" description="ATP-dependent helicase/deoxyribonuclease subunit B N-terminal" evidence="11">
    <location>
        <begin position="6"/>
        <end position="279"/>
    </location>
</feature>
<dbReference type="RefSeq" id="WP_230097088.1">
    <property type="nucleotide sequence ID" value="NZ_CAKKNS010000006.1"/>
</dbReference>
<evidence type="ECO:0000256" key="9">
    <source>
        <dbReference type="ARBA" id="ARBA00023204"/>
    </source>
</evidence>
<dbReference type="EMBL" id="CAKKNS010000006">
    <property type="protein sequence ID" value="CAH0417052.1"/>
    <property type="molecule type" value="Genomic_DNA"/>
</dbReference>
<evidence type="ECO:0000259" key="10">
    <source>
        <dbReference type="Pfam" id="PF12705"/>
    </source>
</evidence>
<evidence type="ECO:0000256" key="4">
    <source>
        <dbReference type="ARBA" id="ARBA00022801"/>
    </source>
</evidence>
<keyword evidence="9" id="KW-0234">DNA repair</keyword>
<keyword evidence="4 12" id="KW-0378">Hydrolase</keyword>
<dbReference type="Gene3D" id="3.90.320.10">
    <property type="match status" value="1"/>
</dbReference>
<keyword evidence="8" id="KW-0238">DNA-binding</keyword>
<keyword evidence="2" id="KW-0547">Nucleotide-binding</keyword>
<evidence type="ECO:0000256" key="5">
    <source>
        <dbReference type="ARBA" id="ARBA00022806"/>
    </source>
</evidence>
<keyword evidence="5 12" id="KW-0347">Helicase</keyword>
<keyword evidence="6" id="KW-0269">Exonuclease</keyword>
<dbReference type="Pfam" id="PF21445">
    <property type="entry name" value="ADDB_N"/>
    <property type="match status" value="1"/>
</dbReference>
<dbReference type="SUPFAM" id="SSF52540">
    <property type="entry name" value="P-loop containing nucleoside triphosphate hydrolases"/>
    <property type="match status" value="1"/>
</dbReference>
<evidence type="ECO:0000313" key="13">
    <source>
        <dbReference type="Proteomes" id="UP000789707"/>
    </source>
</evidence>
<evidence type="ECO:0000256" key="1">
    <source>
        <dbReference type="ARBA" id="ARBA00022722"/>
    </source>
</evidence>
<feature type="domain" description="PD-(D/E)XK endonuclease-like" evidence="10">
    <location>
        <begin position="801"/>
        <end position="1139"/>
    </location>
</feature>
<evidence type="ECO:0000256" key="6">
    <source>
        <dbReference type="ARBA" id="ARBA00022839"/>
    </source>
</evidence>
<evidence type="ECO:0000313" key="12">
    <source>
        <dbReference type="EMBL" id="CAH0417052.1"/>
    </source>
</evidence>
<reference evidence="12 13" key="1">
    <citation type="submission" date="2021-11" db="EMBL/GenBank/DDBJ databases">
        <authorList>
            <person name="Depoorter E."/>
        </authorList>
    </citation>
    <scope>NUCLEOTIDE SEQUENCE [LARGE SCALE GENOMIC DNA]</scope>
    <source>
        <strain evidence="12 13">LMG 24289</strain>
    </source>
</reference>
<name>A0ABM8Z6L6_9LACO</name>
<organism evidence="12 13">
    <name type="scientific">Periweissella fabaria</name>
    <dbReference type="NCBI Taxonomy" id="546157"/>
    <lineage>
        <taxon>Bacteria</taxon>
        <taxon>Bacillati</taxon>
        <taxon>Bacillota</taxon>
        <taxon>Bacilli</taxon>
        <taxon>Lactobacillales</taxon>
        <taxon>Lactobacillaceae</taxon>
        <taxon>Periweissella</taxon>
    </lineage>
</organism>
<sequence>MALEILYGEAQYDHRQALLEMIQQQSDTDVDMQTFYLVPNHIKFDAEVDVLTRYGALTSDNTQVIAESRLQVFSISRLVWYFMANTAVYQRDRISNPGLLMLVRQALTQAADELILFQRLGQKPGFIDQLANQISELRLSKITAQDLATLLPATSADYELNAKMHDLTIIMQAVETQVINKLITNTDLLNVFADWLAANELTGMHFYFEGFSSFTIPERRVLEMLILKADVTIAMVTDNLKINQRGDLFKRTKVLIQELTNFAKLHGIDVQKQLVTQARNVSAGIKAYERIWIDSHKTGQLVIGNQGEKQAAQQAIKVFAAESLQTEVEQFARLIRQKVQADPSYRYRDFLIVARDLNQYETMVAPIFARYQIPIFTDLDFAMTNHPLVEFMRSLLALASTDNFQYYLLMRLLKTQLLRPASMDETQFRQALDVTENYILAFNPRRSEWVGDEDWTFTRSNGSEDDWQLVSPDAEINTKINVIRQFVAQALTDIRQVVQKAQTNQDAVMAIYRWLEQYGVVNVLKEWRQNALGQQDLVQAKQPEEVWQMLIQTFDEIVDLMGNQPFDIKVFTDILSAGFSGAKFAGIPAAIDKVQISEMGITQNDSYRVVMVLGATRLNLPAQLQNHSLLNDQDRIDFEKYRETLDKDIYLRDTSREQMAAEPLLAYLSWTRAKDSLILSYPVRNMDGQLQKISPYVARLVKAFDLPVQALSSQPKLAAAGHDLRQFVGTTRSTLNHIGNIKRQAHNEQQPIPHVWQVLERYIRQAEPLADKVLAALNYTNQSEQLLPEIGQHIFGDTLNVSISQLEKYYQNPFAYFLEYGLRLRERPIFELSAADTGQFYHAVLDQVMKLLIKQNRKPGQVPVAELQALVYQESSQILADPTFKILKSSARLQFIQKQLVSTLVQVFGNLAHASNLDNSRPFATEVPFGLRRGQNDWVPLEFMLSNEHKMRVRGKIDRVDTDMVQQDLFVNVIDYKSGDKKFNYRDAYYGLALQLLTYLNVVKINADKFNQAINLGGALFAHIDDPKLKLSDFGGQVDDVLSAASLDLVQAKRTLSFKYNGLLVKDEEFLRSLDDEIEDDRKAKHYNFSFSPKKQLNKTGDLILPEDLELLLAHNITNLKTAGEAILAGKFPIEPVRWSNQQTALQYSPYKAVMSFDALIDNKYKQLNSLKASDVLALLAKEQEERGDA</sequence>
<accession>A0ABM8Z6L6</accession>
<dbReference type="Proteomes" id="UP000789707">
    <property type="component" value="Unassembled WGS sequence"/>
</dbReference>
<comment type="caution">
    <text evidence="12">The sequence shown here is derived from an EMBL/GenBank/DDBJ whole genome shotgun (WGS) entry which is preliminary data.</text>
</comment>
<keyword evidence="7" id="KW-0067">ATP-binding</keyword>
<gene>
    <name evidence="12" type="primary">addB</name>
    <name evidence="12" type="ORF">WFA24289_01369</name>
</gene>
<evidence type="ECO:0000256" key="2">
    <source>
        <dbReference type="ARBA" id="ARBA00022741"/>
    </source>
</evidence>
<dbReference type="InterPro" id="IPR049035">
    <property type="entry name" value="ADDB_N"/>
</dbReference>
<evidence type="ECO:0000256" key="7">
    <source>
        <dbReference type="ARBA" id="ARBA00022840"/>
    </source>
</evidence>
<dbReference type="GO" id="GO:0016787">
    <property type="term" value="F:hydrolase activity"/>
    <property type="evidence" value="ECO:0007669"/>
    <property type="project" value="UniProtKB-KW"/>
</dbReference>
<dbReference type="Gene3D" id="3.40.50.300">
    <property type="entry name" value="P-loop containing nucleotide triphosphate hydrolases"/>
    <property type="match status" value="3"/>
</dbReference>
<dbReference type="InterPro" id="IPR027417">
    <property type="entry name" value="P-loop_NTPase"/>
</dbReference>
<dbReference type="InterPro" id="IPR011604">
    <property type="entry name" value="PDDEXK-like_dom_sf"/>
</dbReference>
<keyword evidence="1" id="KW-0540">Nuclease</keyword>
<dbReference type="Pfam" id="PF12705">
    <property type="entry name" value="PDDEXK_1"/>
    <property type="match status" value="1"/>
</dbReference>
<keyword evidence="3" id="KW-0227">DNA damage</keyword>
<dbReference type="EC" id="3.1.-.-" evidence="12"/>
<dbReference type="PANTHER" id="PTHR30591">
    <property type="entry name" value="RECBCD ENZYME SUBUNIT RECC"/>
    <property type="match status" value="1"/>
</dbReference>
<protein>
    <submittedName>
        <fullName evidence="12">ATP-dependent helicase/deoxyribonuclease subunit B</fullName>
        <ecNumber evidence="12">3.1.-.-</ecNumber>
    </submittedName>
</protein>
<keyword evidence="13" id="KW-1185">Reference proteome</keyword>
<dbReference type="PANTHER" id="PTHR30591:SF1">
    <property type="entry name" value="RECBCD ENZYME SUBUNIT RECC"/>
    <property type="match status" value="1"/>
</dbReference>
<evidence type="ECO:0000259" key="11">
    <source>
        <dbReference type="Pfam" id="PF21445"/>
    </source>
</evidence>
<evidence type="ECO:0000256" key="8">
    <source>
        <dbReference type="ARBA" id="ARBA00023125"/>
    </source>
</evidence>
<evidence type="ECO:0000256" key="3">
    <source>
        <dbReference type="ARBA" id="ARBA00022763"/>
    </source>
</evidence>
<dbReference type="InterPro" id="IPR038726">
    <property type="entry name" value="PDDEXK_AddAB-type"/>
</dbReference>
<dbReference type="GO" id="GO:0004386">
    <property type="term" value="F:helicase activity"/>
    <property type="evidence" value="ECO:0007669"/>
    <property type="project" value="UniProtKB-KW"/>
</dbReference>
<proteinExistence type="predicted"/>